<dbReference type="eggNOG" id="COG3209">
    <property type="taxonomic scope" value="Bacteria"/>
</dbReference>
<evidence type="ECO:0000313" key="1">
    <source>
        <dbReference type="EMBL" id="GAK55774.1"/>
    </source>
</evidence>
<reference evidence="1" key="1">
    <citation type="journal article" date="2015" name="PeerJ">
        <title>First genomic representation of candidate bacterial phylum KSB3 points to enhanced environmental sensing as a trigger of wastewater bulking.</title>
        <authorList>
            <person name="Sekiguchi Y."/>
            <person name="Ohashi A."/>
            <person name="Parks D.H."/>
            <person name="Yamauchi T."/>
            <person name="Tyson G.W."/>
            <person name="Hugenholtz P."/>
        </authorList>
    </citation>
    <scope>NUCLEOTIDE SEQUENCE [LARGE SCALE GENOMIC DNA]</scope>
</reference>
<evidence type="ECO:0000313" key="2">
    <source>
        <dbReference type="Proteomes" id="UP000030661"/>
    </source>
</evidence>
<proteinExistence type="predicted"/>
<dbReference type="EMBL" id="DF820464">
    <property type="protein sequence ID" value="GAK55774.1"/>
    <property type="molecule type" value="Genomic_DNA"/>
</dbReference>
<organism evidence="1">
    <name type="scientific">Vecturithrix granuli</name>
    <dbReference type="NCBI Taxonomy" id="1499967"/>
    <lineage>
        <taxon>Bacteria</taxon>
        <taxon>Candidatus Moduliflexota</taxon>
        <taxon>Candidatus Vecturitrichia</taxon>
        <taxon>Candidatus Vecturitrichales</taxon>
        <taxon>Candidatus Vecturitrichaceae</taxon>
        <taxon>Candidatus Vecturithrix</taxon>
    </lineage>
</organism>
<dbReference type="HOGENOM" id="CLU_1018028_0_0_0"/>
<dbReference type="NCBIfam" id="TIGR03696">
    <property type="entry name" value="Rhs_assc_core"/>
    <property type="match status" value="1"/>
</dbReference>
<dbReference type="PANTHER" id="PTHR32305">
    <property type="match status" value="1"/>
</dbReference>
<dbReference type="InterPro" id="IPR022385">
    <property type="entry name" value="Rhs_assc_core"/>
</dbReference>
<dbReference type="AlphaFoldDB" id="A0A081BTW9"/>
<name>A0A081BTW9_VECG1</name>
<gene>
    <name evidence="1" type="ORF">U27_02733</name>
</gene>
<dbReference type="InterPro" id="IPR050708">
    <property type="entry name" value="T6SS_VgrG/RHS"/>
</dbReference>
<accession>A0A081BTW9</accession>
<dbReference type="Gene3D" id="2.180.10.10">
    <property type="entry name" value="RHS repeat-associated core"/>
    <property type="match status" value="1"/>
</dbReference>
<keyword evidence="2" id="KW-1185">Reference proteome</keyword>
<dbReference type="Proteomes" id="UP000030661">
    <property type="component" value="Unassembled WGS sequence"/>
</dbReference>
<dbReference type="PANTHER" id="PTHR32305:SF15">
    <property type="entry name" value="PROTEIN RHSA-RELATED"/>
    <property type="match status" value="1"/>
</dbReference>
<protein>
    <submittedName>
        <fullName evidence="1">YD repeat protein</fullName>
    </submittedName>
</protein>
<dbReference type="STRING" id="1499967.U27_02733"/>
<sequence length="273" mass="30513">MNLGGGIGGLLNLKQDDADYAYLYDGKGNVETVLNASQSVVAAYRYDQFGVLLANIGSLEQPYGFSTKRYNAPVGMMQYEFRNYFPELARWDRRDPLGEQSGLNLYAFVGNNPVNWVDPFGLAIKYPGLEKNAQAMAELNGKIQGYLDFLPGWLLEMLLPVNPQDIVTDAAMNLVCPLNINSGKNLTNKSIKELIDKIASDHARKHNPRMLIEDIVELISEVIQRGDQKLLPGGREAYYDDLTGRIVILDPLHPHGGTSFLVGREYFNNLMPR</sequence>